<dbReference type="PANTHER" id="PTHR10877:SF194">
    <property type="entry name" value="LOCATION OF VULVA DEFECTIVE 1"/>
    <property type="match status" value="1"/>
</dbReference>
<name>A0A8K0F393_BRALA</name>
<keyword evidence="6 11" id="KW-0472">Membrane</keyword>
<keyword evidence="3 11" id="KW-0812">Transmembrane</keyword>
<feature type="disulfide bond" evidence="9">
    <location>
        <begin position="810"/>
        <end position="823"/>
    </location>
</feature>
<dbReference type="SMART" id="SM00308">
    <property type="entry name" value="LH2"/>
    <property type="match status" value="1"/>
</dbReference>
<dbReference type="InterPro" id="IPR051223">
    <property type="entry name" value="Polycystin"/>
</dbReference>
<evidence type="ECO:0000256" key="1">
    <source>
        <dbReference type="ARBA" id="ARBA00004141"/>
    </source>
</evidence>
<dbReference type="InterPro" id="IPR003915">
    <property type="entry name" value="PKD_2"/>
</dbReference>
<evidence type="ECO:0000256" key="3">
    <source>
        <dbReference type="ARBA" id="ARBA00022692"/>
    </source>
</evidence>
<feature type="transmembrane region" description="Helical" evidence="11">
    <location>
        <begin position="475"/>
        <end position="494"/>
    </location>
</feature>
<sequence>MMYKPPEQNPVDFSDPFVVLQVVGYARNPFVWDDSAKDVKSSVVDIELKQPGRGTLKVKVDLSEDITVVLKNDPDLFSTPRLVRYSPFPNDTMVFRTFRARRNQTYGVAVSLVAPYPAAVMYGKLGDFPNETDYDFKKEFSWDDFVAKPVPPYDDVHTTYTILQPDPAVDNDTEDYTIGLQVDDCPPTGCPYTVDIVRLNCVFWDPGIDVELGSWKGDGCRVSPASTLPQTVCLCDHLTSFGTSSETEPNRINFKTVFKRFVDLVNNYAVWTTMVVLMGMYFVMLYPARRNDKIDAQKWSVKNVHGNRESHPYRYLIRVDTGHDWGAGTRSKVAFVLNGALGSTGPREFQQDDMTFQTGGVNTFLLTTPEQLGCLTSLTVWHDNSGVGRHASWFLERAEVTDLQINKKTQFVCNDWMGVEHGDGRLVRTMPPTAETDVSLGQRFSLKLREKFKDGHVWMSVVTSRPRSYFTRVQRLSCCICLLFCKMITSAMWFRGSEQGTSTVVLTVGSVELTADTLLVSLWTTLQVFPVNFIIVQIFRRWRPKGVPKSSDRKLPYWFLYVGWALLALTTLASGFFLLLYSVEWGKDKSVQWLTAFGLAFLQSMVVVQPAQAIILAFGTSILFGCRKKKSDTDEKDEDVEAGKLQPVDGKYYTLQHLNVLKVWFSSNDTETLPTQPQTAWSELEETEQLKHQRSERKNWLQLTSNGRRCLVGIIIIAAALLMVHEAWSPSAPAINEGLKAGFMNGTDSVKAHADVLPWLEGDFARQLYPTQQYNGESLGWKDSVFIRSMRAYRVGPVRLGQFRAHTGMCDVSLPALHSNQTCVKPYFNGLAGETLVSFQWSKPTTFSRVVHGKRGSYGGTGYSVSLGEMKAEMTEALKALQASQWIDPYTAALVLDLTLYHVSTNLFSTVSVLFEFPPAAGAIATLQVATFPLTALGMAPTILLVAKAVFFACLLYVIIRLVKKARKERMSFILQLWTIVEVASVVTSLYAIGALAMKDTFAGRAKALIKQEMKKDRRSFVDLSDVAFWSDQLTAAVAMVIWLNLVKICSLMGVSARVRTYLGVLIHTRMQMLGSLVIFILTVTGYGMLGYLLFCPYVDAFRSLKSAIAGLTFLPWGEVGYDVLATPSEVVGPLFLFASGFTILYLLLSFTAGVFVSATSAMMGEKGRGRVAAAQQREKRLAKAARQARAAAPPVRNTLHYCNCDESNECFAQTHTAETRV</sequence>
<reference evidence="14" key="1">
    <citation type="submission" date="2022-01" db="EMBL/GenBank/DDBJ databases">
        <authorList>
            <person name="Braso-Vives M."/>
        </authorList>
    </citation>
    <scope>NUCLEOTIDE SEQUENCE</scope>
</reference>
<proteinExistence type="inferred from homology"/>
<evidence type="ECO:0000256" key="8">
    <source>
        <dbReference type="ARBA" id="ARBA00023180"/>
    </source>
</evidence>
<feature type="transmembrane region" description="Helical" evidence="11">
    <location>
        <begin position="593"/>
        <end position="626"/>
    </location>
</feature>
<dbReference type="InterPro" id="IPR046338">
    <property type="entry name" value="GAIN_dom_sf"/>
</dbReference>
<dbReference type="EMBL" id="OV696694">
    <property type="protein sequence ID" value="CAH1272997.1"/>
    <property type="molecule type" value="Genomic_DNA"/>
</dbReference>
<keyword evidence="8" id="KW-0325">Glycoprotein</keyword>
<dbReference type="FunFam" id="2.60.60.20:FF:000022">
    <property type="entry name" value="Uncharacterized protein"/>
    <property type="match status" value="1"/>
</dbReference>
<feature type="transmembrane region" description="Helical" evidence="11">
    <location>
        <begin position="1076"/>
        <end position="1095"/>
    </location>
</feature>
<dbReference type="Pfam" id="PF20519">
    <property type="entry name" value="Polycystin_dom"/>
    <property type="match status" value="1"/>
</dbReference>
<dbReference type="OrthoDB" id="10036392at2759"/>
<keyword evidence="5 11" id="KW-1133">Transmembrane helix</keyword>
<dbReference type="Pfam" id="PF01825">
    <property type="entry name" value="GPS"/>
    <property type="match status" value="1"/>
</dbReference>
<dbReference type="SMART" id="SM00303">
    <property type="entry name" value="GPS"/>
    <property type="match status" value="1"/>
</dbReference>
<evidence type="ECO:0000256" key="11">
    <source>
        <dbReference type="SAM" id="Phobius"/>
    </source>
</evidence>
<keyword evidence="15" id="KW-1185">Reference proteome</keyword>
<dbReference type="Pfam" id="PF01477">
    <property type="entry name" value="PLAT"/>
    <property type="match status" value="1"/>
</dbReference>
<dbReference type="PROSITE" id="PS50221">
    <property type="entry name" value="GAIN_B"/>
    <property type="match status" value="1"/>
</dbReference>
<feature type="transmembrane region" description="Helical" evidence="11">
    <location>
        <begin position="936"/>
        <end position="960"/>
    </location>
</feature>
<dbReference type="Gene3D" id="2.60.220.50">
    <property type="match status" value="1"/>
</dbReference>
<feature type="domain" description="GAIN-B" evidence="13">
    <location>
        <begin position="95"/>
        <end position="253"/>
    </location>
</feature>
<dbReference type="GO" id="GO:0016020">
    <property type="term" value="C:membrane"/>
    <property type="evidence" value="ECO:0007669"/>
    <property type="project" value="UniProtKB-SubCell"/>
</dbReference>
<comment type="caution">
    <text evidence="10">Lacks conserved residue(s) required for the propagation of feature annotation.</text>
</comment>
<evidence type="ECO:0000256" key="5">
    <source>
        <dbReference type="ARBA" id="ARBA00022989"/>
    </source>
</evidence>
<keyword evidence="7" id="KW-1015">Disulfide bond</keyword>
<dbReference type="Proteomes" id="UP000838412">
    <property type="component" value="Chromosome 9"/>
</dbReference>
<dbReference type="PROSITE" id="PS50095">
    <property type="entry name" value="PLAT"/>
    <property type="match status" value="1"/>
</dbReference>
<dbReference type="InterPro" id="IPR057244">
    <property type="entry name" value="GAIN_B"/>
</dbReference>
<dbReference type="InterPro" id="IPR001024">
    <property type="entry name" value="PLAT/LH2_dom"/>
</dbReference>
<evidence type="ECO:0000256" key="4">
    <source>
        <dbReference type="ARBA" id="ARBA00022729"/>
    </source>
</evidence>
<dbReference type="InterPro" id="IPR013122">
    <property type="entry name" value="PKD1_2_channel"/>
</dbReference>
<feature type="transmembrane region" description="Helical" evidence="11">
    <location>
        <begin position="557"/>
        <end position="581"/>
    </location>
</feature>
<feature type="transmembrane region" description="Helical" evidence="11">
    <location>
        <begin position="710"/>
        <end position="728"/>
    </location>
</feature>
<dbReference type="InterPro" id="IPR036392">
    <property type="entry name" value="PLAT/LH2_dom_sf"/>
</dbReference>
<comment type="subcellular location">
    <subcellularLocation>
        <location evidence="1">Membrane</location>
        <topology evidence="1">Multi-pass membrane protein</topology>
    </subcellularLocation>
</comment>
<organism evidence="14 15">
    <name type="scientific">Branchiostoma lanceolatum</name>
    <name type="common">Common lancelet</name>
    <name type="synonym">Amphioxus lanceolatum</name>
    <dbReference type="NCBI Taxonomy" id="7740"/>
    <lineage>
        <taxon>Eukaryota</taxon>
        <taxon>Metazoa</taxon>
        <taxon>Chordata</taxon>
        <taxon>Cephalochordata</taxon>
        <taxon>Leptocardii</taxon>
        <taxon>Amphioxiformes</taxon>
        <taxon>Branchiostomatidae</taxon>
        <taxon>Branchiostoma</taxon>
    </lineage>
</organism>
<dbReference type="FunFam" id="2.60.220.50:FF:000083">
    <property type="entry name" value="Uncharacterized protein"/>
    <property type="match status" value="1"/>
</dbReference>
<evidence type="ECO:0000256" key="2">
    <source>
        <dbReference type="ARBA" id="ARBA00007200"/>
    </source>
</evidence>
<evidence type="ECO:0000256" key="6">
    <source>
        <dbReference type="ARBA" id="ARBA00023136"/>
    </source>
</evidence>
<feature type="transmembrane region" description="Helical" evidence="11">
    <location>
        <begin position="1034"/>
        <end position="1055"/>
    </location>
</feature>
<evidence type="ECO:0000313" key="15">
    <source>
        <dbReference type="Proteomes" id="UP000838412"/>
    </source>
</evidence>
<feature type="transmembrane region" description="Helical" evidence="11">
    <location>
        <begin position="514"/>
        <end position="536"/>
    </location>
</feature>
<dbReference type="Gene3D" id="2.60.60.20">
    <property type="entry name" value="PLAT/LH2 domain"/>
    <property type="match status" value="1"/>
</dbReference>
<evidence type="ECO:0000313" key="14">
    <source>
        <dbReference type="EMBL" id="CAH1272997.1"/>
    </source>
</evidence>
<dbReference type="GO" id="GO:0005509">
    <property type="term" value="F:calcium ion binding"/>
    <property type="evidence" value="ECO:0007669"/>
    <property type="project" value="InterPro"/>
</dbReference>
<evidence type="ECO:0000259" key="12">
    <source>
        <dbReference type="PROSITE" id="PS50095"/>
    </source>
</evidence>
<evidence type="ECO:0000256" key="10">
    <source>
        <dbReference type="PROSITE-ProRule" id="PRU00152"/>
    </source>
</evidence>
<feature type="transmembrane region" description="Helical" evidence="11">
    <location>
        <begin position="1135"/>
        <end position="1159"/>
    </location>
</feature>
<dbReference type="InterPro" id="IPR046791">
    <property type="entry name" value="Polycystin_dom"/>
</dbReference>
<gene>
    <name evidence="14" type="primary">PKD1L3</name>
    <name evidence="14" type="ORF">BLAG_LOCUS24480</name>
</gene>
<feature type="domain" description="PLAT" evidence="12">
    <location>
        <begin position="313"/>
        <end position="431"/>
    </location>
</feature>
<dbReference type="PRINTS" id="PR01433">
    <property type="entry name" value="POLYCYSTIN2"/>
</dbReference>
<dbReference type="SUPFAM" id="SSF49723">
    <property type="entry name" value="Lipase/lipooxygenase domain (PLAT/LH2 domain)"/>
    <property type="match status" value="1"/>
</dbReference>
<dbReference type="GO" id="GO:0005262">
    <property type="term" value="F:calcium channel activity"/>
    <property type="evidence" value="ECO:0007669"/>
    <property type="project" value="TreeGrafter"/>
</dbReference>
<comment type="similarity">
    <text evidence="2">Belongs to the polycystin family.</text>
</comment>
<dbReference type="Pfam" id="PF08016">
    <property type="entry name" value="PKD_channel"/>
    <property type="match status" value="1"/>
</dbReference>
<keyword evidence="4" id="KW-0732">Signal</keyword>
<dbReference type="InterPro" id="IPR000203">
    <property type="entry name" value="GPS"/>
</dbReference>
<dbReference type="PANTHER" id="PTHR10877">
    <property type="entry name" value="POLYCYSTIN FAMILY MEMBER"/>
    <property type="match status" value="1"/>
</dbReference>
<feature type="transmembrane region" description="Helical" evidence="11">
    <location>
        <begin position="268"/>
        <end position="288"/>
    </location>
</feature>
<dbReference type="AlphaFoldDB" id="A0A8K0F393"/>
<evidence type="ECO:0000259" key="13">
    <source>
        <dbReference type="PROSITE" id="PS50221"/>
    </source>
</evidence>
<evidence type="ECO:0000256" key="9">
    <source>
        <dbReference type="PIRSR" id="PIRSR603915-2"/>
    </source>
</evidence>
<feature type="transmembrane region" description="Helical" evidence="11">
    <location>
        <begin position="972"/>
        <end position="993"/>
    </location>
</feature>
<dbReference type="GO" id="GO:0050982">
    <property type="term" value="P:detection of mechanical stimulus"/>
    <property type="evidence" value="ECO:0007669"/>
    <property type="project" value="TreeGrafter"/>
</dbReference>
<accession>A0A8K0F393</accession>
<protein>
    <submittedName>
        <fullName evidence="14">PKD1L3 protein</fullName>
    </submittedName>
</protein>
<evidence type="ECO:0000256" key="7">
    <source>
        <dbReference type="ARBA" id="ARBA00023157"/>
    </source>
</evidence>